<evidence type="ECO:0000313" key="2">
    <source>
        <dbReference type="Proteomes" id="UP001063166"/>
    </source>
</evidence>
<gene>
    <name evidence="1" type="ORF">LshimejAT787_0801250</name>
</gene>
<keyword evidence="2" id="KW-1185">Reference proteome</keyword>
<sequence length="98" mass="11080">MEPIGAEDAAFSYPLSRCLVVIWHTCCLDARVPRWEELKAWKDADQLVRAHSPRKMTTLKKFDDGETCFSRRQVMNRVAGIINLQLEACGALGMIEGL</sequence>
<organism evidence="1 2">
    <name type="scientific">Lyophyllum shimeji</name>
    <name type="common">Hon-shimeji</name>
    <name type="synonym">Tricholoma shimeji</name>
    <dbReference type="NCBI Taxonomy" id="47721"/>
    <lineage>
        <taxon>Eukaryota</taxon>
        <taxon>Fungi</taxon>
        <taxon>Dikarya</taxon>
        <taxon>Basidiomycota</taxon>
        <taxon>Agaricomycotina</taxon>
        <taxon>Agaricomycetes</taxon>
        <taxon>Agaricomycetidae</taxon>
        <taxon>Agaricales</taxon>
        <taxon>Tricholomatineae</taxon>
        <taxon>Lyophyllaceae</taxon>
        <taxon>Lyophyllum</taxon>
    </lineage>
</organism>
<comment type="caution">
    <text evidence="1">The sequence shown here is derived from an EMBL/GenBank/DDBJ whole genome shotgun (WGS) entry which is preliminary data.</text>
</comment>
<accession>A0A9P3UMB4</accession>
<proteinExistence type="predicted"/>
<dbReference type="Proteomes" id="UP001063166">
    <property type="component" value="Unassembled WGS sequence"/>
</dbReference>
<evidence type="ECO:0000313" key="1">
    <source>
        <dbReference type="EMBL" id="GLB40254.1"/>
    </source>
</evidence>
<name>A0A9P3UMB4_LYOSH</name>
<protein>
    <submittedName>
        <fullName evidence="1">Uncharacterized protein</fullName>
    </submittedName>
</protein>
<reference evidence="1" key="1">
    <citation type="submission" date="2022-07" db="EMBL/GenBank/DDBJ databases">
        <title>The genome of Lyophyllum shimeji provides insight into the initial evolution of ectomycorrhizal fungal genome.</title>
        <authorList>
            <person name="Kobayashi Y."/>
            <person name="Shibata T."/>
            <person name="Hirakawa H."/>
            <person name="Shigenobu S."/>
            <person name="Nishiyama T."/>
            <person name="Yamada A."/>
            <person name="Hasebe M."/>
            <person name="Kawaguchi M."/>
        </authorList>
    </citation>
    <scope>NUCLEOTIDE SEQUENCE</scope>
    <source>
        <strain evidence="1">AT787</strain>
    </source>
</reference>
<dbReference type="EMBL" id="BRPK01000008">
    <property type="protein sequence ID" value="GLB40254.1"/>
    <property type="molecule type" value="Genomic_DNA"/>
</dbReference>
<dbReference type="AlphaFoldDB" id="A0A9P3UMB4"/>